<dbReference type="PANTHER" id="PTHR33365:SF4">
    <property type="entry name" value="CYCLOCHLOROTINE BIOSYNTHESIS PROTEIN O"/>
    <property type="match status" value="1"/>
</dbReference>
<dbReference type="EMBL" id="KV417500">
    <property type="protein sequence ID" value="KZP29120.1"/>
    <property type="molecule type" value="Genomic_DNA"/>
</dbReference>
<organism evidence="3 4">
    <name type="scientific">Athelia psychrophila</name>
    <dbReference type="NCBI Taxonomy" id="1759441"/>
    <lineage>
        <taxon>Eukaryota</taxon>
        <taxon>Fungi</taxon>
        <taxon>Dikarya</taxon>
        <taxon>Basidiomycota</taxon>
        <taxon>Agaricomycotina</taxon>
        <taxon>Agaricomycetes</taxon>
        <taxon>Agaricomycetidae</taxon>
        <taxon>Atheliales</taxon>
        <taxon>Atheliaceae</taxon>
        <taxon>Athelia</taxon>
    </lineage>
</organism>
<dbReference type="STRING" id="436010.A0A166S7W7"/>
<comment type="similarity">
    <text evidence="2">Belongs to the ustYa family.</text>
</comment>
<dbReference type="Proteomes" id="UP000076532">
    <property type="component" value="Unassembled WGS sequence"/>
</dbReference>
<evidence type="ECO:0000256" key="1">
    <source>
        <dbReference type="ARBA" id="ARBA00004685"/>
    </source>
</evidence>
<evidence type="ECO:0000256" key="2">
    <source>
        <dbReference type="ARBA" id="ARBA00035112"/>
    </source>
</evidence>
<dbReference type="OrthoDB" id="3687641at2759"/>
<protein>
    <recommendedName>
        <fullName evidence="5">Tat pathway signal sequence</fullName>
    </recommendedName>
</protein>
<comment type="pathway">
    <text evidence="1">Mycotoxin biosynthesis.</text>
</comment>
<name>A0A166S7W7_9AGAM</name>
<feature type="non-terminal residue" evidence="3">
    <location>
        <position position="1"/>
    </location>
</feature>
<accession>A0A166S7W7</accession>
<dbReference type="Pfam" id="PF11807">
    <property type="entry name" value="UstYa"/>
    <property type="match status" value="1"/>
</dbReference>
<gene>
    <name evidence="3" type="ORF">FIBSPDRAFT_727849</name>
</gene>
<dbReference type="InterPro" id="IPR021765">
    <property type="entry name" value="UstYa-like"/>
</dbReference>
<evidence type="ECO:0000313" key="3">
    <source>
        <dbReference type="EMBL" id="KZP29120.1"/>
    </source>
</evidence>
<keyword evidence="4" id="KW-1185">Reference proteome</keyword>
<reference evidence="3 4" key="1">
    <citation type="journal article" date="2016" name="Mol. Biol. Evol.">
        <title>Comparative Genomics of Early-Diverging Mushroom-Forming Fungi Provides Insights into the Origins of Lignocellulose Decay Capabilities.</title>
        <authorList>
            <person name="Nagy L.G."/>
            <person name="Riley R."/>
            <person name="Tritt A."/>
            <person name="Adam C."/>
            <person name="Daum C."/>
            <person name="Floudas D."/>
            <person name="Sun H."/>
            <person name="Yadav J.S."/>
            <person name="Pangilinan J."/>
            <person name="Larsson K.H."/>
            <person name="Matsuura K."/>
            <person name="Barry K."/>
            <person name="Labutti K."/>
            <person name="Kuo R."/>
            <person name="Ohm R.A."/>
            <person name="Bhattacharya S.S."/>
            <person name="Shirouzu T."/>
            <person name="Yoshinaga Y."/>
            <person name="Martin F.M."/>
            <person name="Grigoriev I.V."/>
            <person name="Hibbett D.S."/>
        </authorList>
    </citation>
    <scope>NUCLEOTIDE SEQUENCE [LARGE SCALE GENOMIC DNA]</scope>
    <source>
        <strain evidence="3 4">CBS 109695</strain>
    </source>
</reference>
<dbReference type="PANTHER" id="PTHR33365">
    <property type="entry name" value="YALI0B05434P"/>
    <property type="match status" value="1"/>
</dbReference>
<proteinExistence type="inferred from homology"/>
<dbReference type="AlphaFoldDB" id="A0A166S7W7"/>
<dbReference type="GO" id="GO:0043386">
    <property type="term" value="P:mycotoxin biosynthetic process"/>
    <property type="evidence" value="ECO:0007669"/>
    <property type="project" value="InterPro"/>
</dbReference>
<sequence>APAYDAVEYELRKFSRARWMTPWHGPPSDTVDDAWEALYNFGVSKIPKSDAAKMLNRTVAIPGDEGNYVIALDVFHQLHCLNMVRQALAPDYYPMSRISDGFDHVDHCVNSLRESLMCSVDITPNTWIWNPEAKNGTGQTSPRLDNMHTCRDFDKVRDWAKAREMDGDLDKTVYVADDLEYDIIY</sequence>
<evidence type="ECO:0008006" key="5">
    <source>
        <dbReference type="Google" id="ProtNLM"/>
    </source>
</evidence>
<evidence type="ECO:0000313" key="4">
    <source>
        <dbReference type="Proteomes" id="UP000076532"/>
    </source>
</evidence>